<keyword evidence="3" id="KW-1185">Reference proteome</keyword>
<organism evidence="2 3">
    <name type="scientific">Rhodovulum bhavnagarense</name>
    <dbReference type="NCBI Taxonomy" id="992286"/>
    <lineage>
        <taxon>Bacteria</taxon>
        <taxon>Pseudomonadati</taxon>
        <taxon>Pseudomonadota</taxon>
        <taxon>Alphaproteobacteria</taxon>
        <taxon>Rhodobacterales</taxon>
        <taxon>Paracoccaceae</taxon>
        <taxon>Rhodovulum</taxon>
    </lineage>
</organism>
<gene>
    <name evidence="2" type="ORF">EV663_10955</name>
</gene>
<accession>A0A4R2RE87</accession>
<dbReference type="InterPro" id="IPR050266">
    <property type="entry name" value="AB_hydrolase_sf"/>
</dbReference>
<reference evidence="2 3" key="1">
    <citation type="submission" date="2019-03" db="EMBL/GenBank/DDBJ databases">
        <title>Genomic Encyclopedia of Type Strains, Phase IV (KMG-IV): sequencing the most valuable type-strain genomes for metagenomic binning, comparative biology and taxonomic classification.</title>
        <authorList>
            <person name="Goeker M."/>
        </authorList>
    </citation>
    <scope>NUCLEOTIDE SEQUENCE [LARGE SCALE GENOMIC DNA]</scope>
    <source>
        <strain evidence="2 3">DSM 24766</strain>
    </source>
</reference>
<feature type="domain" description="AB hydrolase-1" evidence="1">
    <location>
        <begin position="30"/>
        <end position="276"/>
    </location>
</feature>
<name>A0A4R2RE87_9RHOB</name>
<dbReference type="PRINTS" id="PR00111">
    <property type="entry name" value="ABHYDROLASE"/>
</dbReference>
<dbReference type="RefSeq" id="WP_132951696.1">
    <property type="nucleotide sequence ID" value="NZ_SLXU01000009.1"/>
</dbReference>
<proteinExistence type="predicted"/>
<dbReference type="OrthoDB" id="9815441at2"/>
<dbReference type="Proteomes" id="UP000295050">
    <property type="component" value="Unassembled WGS sequence"/>
</dbReference>
<dbReference type="Gene3D" id="3.40.50.1820">
    <property type="entry name" value="alpha/beta hydrolase"/>
    <property type="match status" value="1"/>
</dbReference>
<comment type="caution">
    <text evidence="2">The sequence shown here is derived from an EMBL/GenBank/DDBJ whole genome shotgun (WGS) entry which is preliminary data.</text>
</comment>
<dbReference type="PANTHER" id="PTHR43798">
    <property type="entry name" value="MONOACYLGLYCEROL LIPASE"/>
    <property type="match status" value="1"/>
</dbReference>
<dbReference type="SUPFAM" id="SSF53474">
    <property type="entry name" value="alpha/beta-Hydrolases"/>
    <property type="match status" value="1"/>
</dbReference>
<dbReference type="EMBL" id="SLXU01000009">
    <property type="protein sequence ID" value="TCP60549.1"/>
    <property type="molecule type" value="Genomic_DNA"/>
</dbReference>
<dbReference type="PANTHER" id="PTHR43798:SF33">
    <property type="entry name" value="HYDROLASE, PUTATIVE (AFU_ORTHOLOGUE AFUA_2G14860)-RELATED"/>
    <property type="match status" value="1"/>
</dbReference>
<sequence>MPERFSPTGRVLCIDGARVHAHQEGAGTDLVLLHGAGGNTRDFTFDLMGRLTDRFRVTAFDRPGLGHTDRLHTHGESPGEQAAILEKAARRLGLGRAVLIGHSYGGAVALAWGLDHPDRVGAIVSLAGAAMPWPGGLGPYYTLLSSRIGGALLAPLISALVPGALARRAIAGIFAPDPPPPGYAEHIGIALTLRPDSLRANTRQVNGLKPHIRAMAARYGELSMPIEILHGTADRTVPLKIHSRPFAALVPTAHLVELSGVGHMPHHARPDAAVAAIRRAAARAGLSSGRAGKGAADC</sequence>
<evidence type="ECO:0000313" key="2">
    <source>
        <dbReference type="EMBL" id="TCP60549.1"/>
    </source>
</evidence>
<dbReference type="GO" id="GO:0016020">
    <property type="term" value="C:membrane"/>
    <property type="evidence" value="ECO:0007669"/>
    <property type="project" value="TreeGrafter"/>
</dbReference>
<dbReference type="InterPro" id="IPR000073">
    <property type="entry name" value="AB_hydrolase_1"/>
</dbReference>
<dbReference type="Pfam" id="PF12697">
    <property type="entry name" value="Abhydrolase_6"/>
    <property type="match status" value="1"/>
</dbReference>
<protein>
    <submittedName>
        <fullName evidence="2">Pimeloyl-ACP methyl ester carboxylesterase</fullName>
    </submittedName>
</protein>
<dbReference type="InterPro" id="IPR029058">
    <property type="entry name" value="AB_hydrolase_fold"/>
</dbReference>
<dbReference type="AlphaFoldDB" id="A0A4R2RE87"/>
<evidence type="ECO:0000313" key="3">
    <source>
        <dbReference type="Proteomes" id="UP000295050"/>
    </source>
</evidence>
<evidence type="ECO:0000259" key="1">
    <source>
        <dbReference type="Pfam" id="PF12697"/>
    </source>
</evidence>